<dbReference type="AlphaFoldDB" id="J9FI16"/>
<proteinExistence type="predicted"/>
<keyword evidence="1" id="KW-0812">Transmembrane</keyword>
<evidence type="ECO:0000256" key="1">
    <source>
        <dbReference type="SAM" id="Phobius"/>
    </source>
</evidence>
<gene>
    <name evidence="2" type="ORF">EVA_22593</name>
</gene>
<feature type="transmembrane region" description="Helical" evidence="1">
    <location>
        <begin position="12"/>
        <end position="34"/>
    </location>
</feature>
<sequence>MQRCLYFSTFSLPLYFHMFLCILRLHYLSMFPLFSQF</sequence>
<dbReference type="EMBL" id="AMCI01009563">
    <property type="protein sequence ID" value="EJW89302.1"/>
    <property type="molecule type" value="Genomic_DNA"/>
</dbReference>
<comment type="caution">
    <text evidence="2">The sequence shown here is derived from an EMBL/GenBank/DDBJ whole genome shotgun (WGS) entry which is preliminary data.</text>
</comment>
<protein>
    <submittedName>
        <fullName evidence="2">Uncharacterized protein</fullName>
    </submittedName>
</protein>
<organism evidence="2">
    <name type="scientific">gut metagenome</name>
    <dbReference type="NCBI Taxonomy" id="749906"/>
    <lineage>
        <taxon>unclassified sequences</taxon>
        <taxon>metagenomes</taxon>
        <taxon>organismal metagenomes</taxon>
    </lineage>
</organism>
<name>J9FI16_9ZZZZ</name>
<accession>J9FI16</accession>
<keyword evidence="1" id="KW-0472">Membrane</keyword>
<keyword evidence="1" id="KW-1133">Transmembrane helix</keyword>
<reference evidence="2" key="1">
    <citation type="journal article" date="2012" name="PLoS ONE">
        <title>Gene sets for utilization of primary and secondary nutrition supplies in the distal gut of endangered iberian lynx.</title>
        <authorList>
            <person name="Alcaide M."/>
            <person name="Messina E."/>
            <person name="Richter M."/>
            <person name="Bargiela R."/>
            <person name="Peplies J."/>
            <person name="Huws S.A."/>
            <person name="Newbold C.J."/>
            <person name="Golyshin P.N."/>
            <person name="Simon M.A."/>
            <person name="Lopez G."/>
            <person name="Yakimov M.M."/>
            <person name="Ferrer M."/>
        </authorList>
    </citation>
    <scope>NUCLEOTIDE SEQUENCE</scope>
</reference>
<evidence type="ECO:0000313" key="2">
    <source>
        <dbReference type="EMBL" id="EJW89302.1"/>
    </source>
</evidence>